<dbReference type="SUPFAM" id="SSF55083">
    <property type="entry name" value="6-hydroxymethyl-7,8-dihydropterin pyrophosphokinase, HPPK"/>
    <property type="match status" value="1"/>
</dbReference>
<evidence type="ECO:0000256" key="10">
    <source>
        <dbReference type="ARBA" id="ARBA00029409"/>
    </source>
</evidence>
<evidence type="ECO:0000256" key="5">
    <source>
        <dbReference type="ARBA" id="ARBA00022679"/>
    </source>
</evidence>
<evidence type="ECO:0000256" key="7">
    <source>
        <dbReference type="ARBA" id="ARBA00022777"/>
    </source>
</evidence>
<dbReference type="EMBL" id="FOTO01000005">
    <property type="protein sequence ID" value="SFL71779.1"/>
    <property type="molecule type" value="Genomic_DNA"/>
</dbReference>
<dbReference type="GO" id="GO:0003848">
    <property type="term" value="F:2-amino-4-hydroxy-6-hydroxymethyldihydropteridine diphosphokinase activity"/>
    <property type="evidence" value="ECO:0007669"/>
    <property type="project" value="UniProtKB-EC"/>
</dbReference>
<dbReference type="InterPro" id="IPR035907">
    <property type="entry name" value="Hppk_sf"/>
</dbReference>
<dbReference type="PANTHER" id="PTHR43071:SF1">
    <property type="entry name" value="2-AMINO-4-HYDROXY-6-HYDROXYMETHYLDIHYDROPTERIDINE PYROPHOSPHOKINASE"/>
    <property type="match status" value="1"/>
</dbReference>
<evidence type="ECO:0000313" key="15">
    <source>
        <dbReference type="Proteomes" id="UP000199581"/>
    </source>
</evidence>
<dbReference type="InterPro" id="IPR000550">
    <property type="entry name" value="Hppk"/>
</dbReference>
<protein>
    <recommendedName>
        <fullName evidence="4">2-amino-4-hydroxy-6-hydroxymethyldihydropteridine pyrophosphokinase</fullName>
        <ecNumber evidence="3">2.7.6.3</ecNumber>
    </recommendedName>
    <alternativeName>
        <fullName evidence="11">6-hydroxymethyl-7,8-dihydropterin pyrophosphokinase</fullName>
    </alternativeName>
    <alternativeName>
        <fullName evidence="12">7,8-dihydro-6-hydroxymethylpterin-pyrophosphokinase</fullName>
    </alternativeName>
</protein>
<evidence type="ECO:0000256" key="4">
    <source>
        <dbReference type="ARBA" id="ARBA00016218"/>
    </source>
</evidence>
<comment type="similarity">
    <text evidence="2">Belongs to the HPPK family.</text>
</comment>
<keyword evidence="6" id="KW-0547">Nucleotide-binding</keyword>
<keyword evidence="7 14" id="KW-0418">Kinase</keyword>
<keyword evidence="9" id="KW-0289">Folate biosynthesis</keyword>
<dbReference type="PANTHER" id="PTHR43071">
    <property type="entry name" value="2-AMINO-4-HYDROXY-6-HYDROXYMETHYLDIHYDROPTERIDINE PYROPHOSPHOKINASE"/>
    <property type="match status" value="1"/>
</dbReference>
<dbReference type="GO" id="GO:0005524">
    <property type="term" value="F:ATP binding"/>
    <property type="evidence" value="ECO:0007669"/>
    <property type="project" value="UniProtKB-KW"/>
</dbReference>
<evidence type="ECO:0000256" key="3">
    <source>
        <dbReference type="ARBA" id="ARBA00013253"/>
    </source>
</evidence>
<accession>A0A8G2C2X9</accession>
<dbReference type="UniPathway" id="UPA00077">
    <property type="reaction ID" value="UER00155"/>
</dbReference>
<reference evidence="14 15" key="1">
    <citation type="submission" date="2016-10" db="EMBL/GenBank/DDBJ databases">
        <authorList>
            <person name="Varghese N."/>
            <person name="Submissions S."/>
        </authorList>
    </citation>
    <scope>NUCLEOTIDE SEQUENCE [LARGE SCALE GENOMIC DNA]</scope>
    <source>
        <strain evidence="14 15">DSM 1741</strain>
    </source>
</reference>
<evidence type="ECO:0000256" key="12">
    <source>
        <dbReference type="ARBA" id="ARBA00033413"/>
    </source>
</evidence>
<evidence type="ECO:0000259" key="13">
    <source>
        <dbReference type="PROSITE" id="PS00794"/>
    </source>
</evidence>
<dbReference type="GO" id="GO:0046654">
    <property type="term" value="P:tetrahydrofolate biosynthetic process"/>
    <property type="evidence" value="ECO:0007669"/>
    <property type="project" value="UniProtKB-UniPathway"/>
</dbReference>
<dbReference type="NCBIfam" id="TIGR01498">
    <property type="entry name" value="folK"/>
    <property type="match status" value="1"/>
</dbReference>
<comment type="pathway">
    <text evidence="1">Cofactor biosynthesis; tetrahydrofolate biosynthesis; 2-amino-4-hydroxy-6-hydroxymethyl-7,8-dihydropteridine diphosphate from 7,8-dihydroneopterin triphosphate: step 4/4.</text>
</comment>
<name>A0A8G2C2X9_DESNO</name>
<dbReference type="Pfam" id="PF01288">
    <property type="entry name" value="HPPK"/>
    <property type="match status" value="1"/>
</dbReference>
<evidence type="ECO:0000313" key="14">
    <source>
        <dbReference type="EMBL" id="SFL71779.1"/>
    </source>
</evidence>
<dbReference type="OrthoDB" id="9808041at2"/>
<dbReference type="PROSITE" id="PS00794">
    <property type="entry name" value="HPPK"/>
    <property type="match status" value="1"/>
</dbReference>
<keyword evidence="8" id="KW-0067">ATP-binding</keyword>
<dbReference type="GO" id="GO:0016301">
    <property type="term" value="F:kinase activity"/>
    <property type="evidence" value="ECO:0007669"/>
    <property type="project" value="UniProtKB-KW"/>
</dbReference>
<evidence type="ECO:0000256" key="6">
    <source>
        <dbReference type="ARBA" id="ARBA00022741"/>
    </source>
</evidence>
<comment type="function">
    <text evidence="10">Catalyzes the transfer of pyrophosphate from adenosine triphosphate (ATP) to 6-hydroxymethyl-7,8-dihydropterin, an enzymatic step in folate biosynthesis pathway.</text>
</comment>
<dbReference type="RefSeq" id="WP_092191718.1">
    <property type="nucleotide sequence ID" value="NZ_FOTO01000005.1"/>
</dbReference>
<dbReference type="Gene3D" id="3.30.70.560">
    <property type="entry name" value="7,8-Dihydro-6-hydroxymethylpterin-pyrophosphokinase HPPK"/>
    <property type="match status" value="1"/>
</dbReference>
<evidence type="ECO:0000256" key="9">
    <source>
        <dbReference type="ARBA" id="ARBA00022909"/>
    </source>
</evidence>
<keyword evidence="15" id="KW-1185">Reference proteome</keyword>
<evidence type="ECO:0000256" key="2">
    <source>
        <dbReference type="ARBA" id="ARBA00005810"/>
    </source>
</evidence>
<dbReference type="CDD" id="cd00483">
    <property type="entry name" value="HPPK"/>
    <property type="match status" value="1"/>
</dbReference>
<evidence type="ECO:0000256" key="11">
    <source>
        <dbReference type="ARBA" id="ARBA00029766"/>
    </source>
</evidence>
<comment type="caution">
    <text evidence="14">The sequence shown here is derived from an EMBL/GenBank/DDBJ whole genome shotgun (WGS) entry which is preliminary data.</text>
</comment>
<dbReference type="AlphaFoldDB" id="A0A8G2C2X9"/>
<evidence type="ECO:0000256" key="8">
    <source>
        <dbReference type="ARBA" id="ARBA00022840"/>
    </source>
</evidence>
<feature type="domain" description="7,8-dihydro-6-hydroxymethylpterin-pyrophosphokinase" evidence="13">
    <location>
        <begin position="95"/>
        <end position="106"/>
    </location>
</feature>
<proteinExistence type="inferred from homology"/>
<evidence type="ECO:0000256" key="1">
    <source>
        <dbReference type="ARBA" id="ARBA00005051"/>
    </source>
</evidence>
<gene>
    <name evidence="14" type="ORF">SAMN05421830_105135</name>
</gene>
<dbReference type="GO" id="GO:0046656">
    <property type="term" value="P:folic acid biosynthetic process"/>
    <property type="evidence" value="ECO:0007669"/>
    <property type="project" value="UniProtKB-KW"/>
</dbReference>
<dbReference type="EC" id="2.7.6.3" evidence="3"/>
<keyword evidence="5" id="KW-0808">Transferase</keyword>
<dbReference type="Proteomes" id="UP000199581">
    <property type="component" value="Unassembled WGS sequence"/>
</dbReference>
<sequence length="176" mass="19952">MTKPSASHAYLGLGSNMGDPVANVHQAVKALHDAPGLEVDAVSPIFRTEPQGMRDQDWFANCVTRIFVRAPYSPEELLDVLADIESRMGRIRTTHWGPRIIDIDLLLYGDVEWDSPRLQIPHPRMLERAFVLVPLMHLAPEIRIRDLCPSQWLSRLPYRLDGDRILQATNAIPRGE</sequence>
<organism evidence="14 15">
    <name type="scientific">Desulfomicrobium norvegicum (strain DSM 1741 / NCIMB 8310)</name>
    <name type="common">Desulfovibrio baculatus (strain Norway 4)</name>
    <name type="synonym">Desulfovibrio desulfuricans (strain Norway 4)</name>
    <dbReference type="NCBI Taxonomy" id="52561"/>
    <lineage>
        <taxon>Bacteria</taxon>
        <taxon>Pseudomonadati</taxon>
        <taxon>Thermodesulfobacteriota</taxon>
        <taxon>Desulfovibrionia</taxon>
        <taxon>Desulfovibrionales</taxon>
        <taxon>Desulfomicrobiaceae</taxon>
        <taxon>Desulfomicrobium</taxon>
    </lineage>
</organism>